<comment type="caution">
    <text evidence="3">The sequence shown here is derived from an EMBL/GenBank/DDBJ whole genome shotgun (WGS) entry which is preliminary data.</text>
</comment>
<feature type="region of interest" description="Disordered" evidence="1">
    <location>
        <begin position="70"/>
        <end position="89"/>
    </location>
</feature>
<gene>
    <name evidence="3" type="ORF">C2G38_2144055</name>
</gene>
<proteinExistence type="predicted"/>
<dbReference type="InterPro" id="IPR003034">
    <property type="entry name" value="SAP_dom"/>
</dbReference>
<dbReference type="AlphaFoldDB" id="A0A397V542"/>
<feature type="domain" description="SAP" evidence="2">
    <location>
        <begin position="33"/>
        <end position="67"/>
    </location>
</feature>
<accession>A0A397V542</accession>
<feature type="region of interest" description="Disordered" evidence="1">
    <location>
        <begin position="1"/>
        <end position="23"/>
    </location>
</feature>
<feature type="compositionally biased region" description="Basic and acidic residues" evidence="1">
    <location>
        <begin position="80"/>
        <end position="89"/>
    </location>
</feature>
<reference evidence="3 4" key="1">
    <citation type="submission" date="2018-06" db="EMBL/GenBank/DDBJ databases">
        <title>Comparative genomics reveals the genomic features of Rhizophagus irregularis, R. cerebriforme, R. diaphanum and Gigaspora rosea, and their symbiotic lifestyle signature.</title>
        <authorList>
            <person name="Morin E."/>
            <person name="San Clemente H."/>
            <person name="Chen E.C.H."/>
            <person name="De La Providencia I."/>
            <person name="Hainaut M."/>
            <person name="Kuo A."/>
            <person name="Kohler A."/>
            <person name="Murat C."/>
            <person name="Tang N."/>
            <person name="Roy S."/>
            <person name="Loubradou J."/>
            <person name="Henrissat B."/>
            <person name="Grigoriev I.V."/>
            <person name="Corradi N."/>
            <person name="Roux C."/>
            <person name="Martin F.M."/>
        </authorList>
    </citation>
    <scope>NUCLEOTIDE SEQUENCE [LARGE SCALE GENOMIC DNA]</scope>
    <source>
        <strain evidence="3 4">DAOM 194757</strain>
    </source>
</reference>
<dbReference type="OrthoDB" id="2445199at2759"/>
<protein>
    <recommendedName>
        <fullName evidence="2">SAP domain-containing protein</fullName>
    </recommendedName>
</protein>
<name>A0A397V542_9GLOM</name>
<evidence type="ECO:0000313" key="4">
    <source>
        <dbReference type="Proteomes" id="UP000266673"/>
    </source>
</evidence>
<organism evidence="3 4">
    <name type="scientific">Gigaspora rosea</name>
    <dbReference type="NCBI Taxonomy" id="44941"/>
    <lineage>
        <taxon>Eukaryota</taxon>
        <taxon>Fungi</taxon>
        <taxon>Fungi incertae sedis</taxon>
        <taxon>Mucoromycota</taxon>
        <taxon>Glomeromycotina</taxon>
        <taxon>Glomeromycetes</taxon>
        <taxon>Diversisporales</taxon>
        <taxon>Gigasporaceae</taxon>
        <taxon>Gigaspora</taxon>
    </lineage>
</organism>
<keyword evidence="4" id="KW-1185">Reference proteome</keyword>
<dbReference type="PROSITE" id="PS50800">
    <property type="entry name" value="SAP"/>
    <property type="match status" value="1"/>
</dbReference>
<evidence type="ECO:0000256" key="1">
    <source>
        <dbReference type="SAM" id="MobiDB-lite"/>
    </source>
</evidence>
<evidence type="ECO:0000313" key="3">
    <source>
        <dbReference type="EMBL" id="RIB14426.1"/>
    </source>
</evidence>
<dbReference type="Proteomes" id="UP000266673">
    <property type="component" value="Unassembled WGS sequence"/>
</dbReference>
<dbReference type="EMBL" id="QKWP01000832">
    <property type="protein sequence ID" value="RIB14426.1"/>
    <property type="molecule type" value="Genomic_DNA"/>
</dbReference>
<evidence type="ECO:0000259" key="2">
    <source>
        <dbReference type="PROSITE" id="PS50800"/>
    </source>
</evidence>
<sequence>MNTNAKAVTMEDESSSTNSDVELSRKNDAEANFGRMSVEILRFLCHEMGVSETGSKQDLVSQLVNVSKKRNGSLNSNGSEKGKAVDVDSDVKKVPREGIKFGPEAGKAFADLFGDIEYVQLARQVAFEKAYVVRVADEDAWNVAAKMTSDDWLDPMSQLLSGKCERTRVAAQQFPENKHSKISDRQSFFSGNVRPPSMNSLSNEAFSPDLSGSSFMPWQPFYNIWTLNSWMSTQKHQSFVTLIELLIVTQGLLIELHLLSWLYVTCVRE</sequence>